<feature type="compositionally biased region" description="Basic and acidic residues" evidence="1">
    <location>
        <begin position="31"/>
        <end position="49"/>
    </location>
</feature>
<keyword evidence="3" id="KW-1185">Reference proteome</keyword>
<dbReference type="InParanoid" id="K1WYU8"/>
<proteinExistence type="predicted"/>
<feature type="compositionally biased region" description="Acidic residues" evidence="1">
    <location>
        <begin position="115"/>
        <end position="126"/>
    </location>
</feature>
<feature type="compositionally biased region" description="Polar residues" evidence="1">
    <location>
        <begin position="15"/>
        <end position="25"/>
    </location>
</feature>
<feature type="region of interest" description="Disordered" evidence="1">
    <location>
        <begin position="205"/>
        <end position="314"/>
    </location>
</feature>
<dbReference type="AlphaFoldDB" id="K1WYU8"/>
<evidence type="ECO:0000256" key="1">
    <source>
        <dbReference type="SAM" id="MobiDB-lite"/>
    </source>
</evidence>
<protein>
    <submittedName>
        <fullName evidence="2">Uncharacterized protein</fullName>
    </submittedName>
</protein>
<dbReference type="GeneID" id="18760091"/>
<dbReference type="EMBL" id="JH921435">
    <property type="protein sequence ID" value="EKD17787.1"/>
    <property type="molecule type" value="Genomic_DNA"/>
</dbReference>
<name>K1WYU8_MARBU</name>
<gene>
    <name evidence="2" type="ORF">MBM_04156</name>
</gene>
<dbReference type="KEGG" id="mbe:MBM_04156"/>
<feature type="region of interest" description="Disordered" evidence="1">
    <location>
        <begin position="650"/>
        <end position="703"/>
    </location>
</feature>
<evidence type="ECO:0000313" key="2">
    <source>
        <dbReference type="EMBL" id="EKD17787.1"/>
    </source>
</evidence>
<feature type="region of interest" description="Disordered" evidence="1">
    <location>
        <begin position="110"/>
        <end position="130"/>
    </location>
</feature>
<evidence type="ECO:0000313" key="3">
    <source>
        <dbReference type="Proteomes" id="UP000006753"/>
    </source>
</evidence>
<sequence length="703" mass="77411">MEPPALPESQMGKHASTTEYSSTEDSPVPHPHQEVATEKEVEPEPEPKPKPKRRGTPYPFPEEPQGDQSPRSKHSWQLYDAMVAESHLHREGSASERRSALYGKMIKHHESAIDSSEEEAGAEADDNGGVPDWIAKRRDLYQNAQDYLCPELEAENQTSFAALPPSPPLDTKTVITAAYAEISAESATPEFHPATPAESASYVRNMGYQHVESDEGVVEEDSNGASGQVSVFEIGSESSESSDNEQGQTTRAPQVHTSSPVEATPARTPSSTSNNQANVEIGNIPKSKVPETLAEYEMNSTKVQRGDFTPLENTPRVQVRLEDWKTYPPMPNSGFQLTSDAHDPKYAHVHEETGPTMVSRSMVRELLNADGSESKGAGQTTPARSAMPGDGTSEAPKESQTAAASQIPTLDFLGVNILECSGEDDELMHCKICGKTHIEPGPPVTLATRDPCGAFLPDWFPIDRVPDRPWEFFRMMINEVKHIEDIEAGRATLEKSWDKEYHDEHPKWQAIGHPQGGWWNCRTGPEATAAERMCKKCHKQKPLADPNNPPPVYFTMEQVRNRKKSAMDWMAKHQAAYAEKVKAEALQMIRDNAEPHPSMPPRRAYTVGDLQENQSPGTAGKGKEVEIGDEPKSAERMLLEAMWNHKGPLSTLVIPTPASPTESTPPDDEGLMMRTRSREPLHSANSSLGSQPISSFLSKSPTT</sequence>
<feature type="compositionally biased region" description="Polar residues" evidence="1">
    <location>
        <begin position="683"/>
        <end position="703"/>
    </location>
</feature>
<organism evidence="2 3">
    <name type="scientific">Marssonina brunnea f. sp. multigermtubi (strain MB_m1)</name>
    <name type="common">Marssonina leaf spot fungus</name>
    <dbReference type="NCBI Taxonomy" id="1072389"/>
    <lineage>
        <taxon>Eukaryota</taxon>
        <taxon>Fungi</taxon>
        <taxon>Dikarya</taxon>
        <taxon>Ascomycota</taxon>
        <taxon>Pezizomycotina</taxon>
        <taxon>Leotiomycetes</taxon>
        <taxon>Helotiales</taxon>
        <taxon>Drepanopezizaceae</taxon>
        <taxon>Drepanopeziza</taxon>
    </lineage>
</organism>
<dbReference type="Proteomes" id="UP000006753">
    <property type="component" value="Unassembled WGS sequence"/>
</dbReference>
<feature type="region of interest" description="Disordered" evidence="1">
    <location>
        <begin position="370"/>
        <end position="405"/>
    </location>
</feature>
<feature type="region of interest" description="Disordered" evidence="1">
    <location>
        <begin position="1"/>
        <end position="78"/>
    </location>
</feature>
<dbReference type="HOGENOM" id="CLU_392354_0_0_1"/>
<feature type="compositionally biased region" description="Low complexity" evidence="1">
    <location>
        <begin position="655"/>
        <end position="664"/>
    </location>
</feature>
<dbReference type="eggNOG" id="ENOG502RJ9K">
    <property type="taxonomic scope" value="Eukaryota"/>
</dbReference>
<feature type="compositionally biased region" description="Polar residues" evidence="1">
    <location>
        <begin position="236"/>
        <end position="278"/>
    </location>
</feature>
<reference evidence="2 3" key="1">
    <citation type="journal article" date="2012" name="BMC Genomics">
        <title>Sequencing the genome of Marssonina brunnea reveals fungus-poplar co-evolution.</title>
        <authorList>
            <person name="Zhu S."/>
            <person name="Cao Y.-Z."/>
            <person name="Jiang C."/>
            <person name="Tan B.-Y."/>
            <person name="Wang Z."/>
            <person name="Feng S."/>
            <person name="Zhang L."/>
            <person name="Su X.-H."/>
            <person name="Brejova B."/>
            <person name="Vinar T."/>
            <person name="Xu M."/>
            <person name="Wang M.-X."/>
            <person name="Zhang S.-G."/>
            <person name="Huang M.-R."/>
            <person name="Wu R."/>
            <person name="Zhou Y."/>
        </authorList>
    </citation>
    <scope>NUCLEOTIDE SEQUENCE [LARGE SCALE GENOMIC DNA]</scope>
    <source>
        <strain evidence="2 3">MB_m1</strain>
    </source>
</reference>
<accession>K1WYU8</accession>
<dbReference type="OrthoDB" id="4749037at2759"/>